<dbReference type="PANTHER" id="PTHR21771">
    <property type="entry name" value="MITOCHONDRIA-EATING PROTEIN-RELATED"/>
    <property type="match status" value="1"/>
</dbReference>
<gene>
    <name evidence="2" type="ORF">KQX54_018524</name>
</gene>
<dbReference type="InterPro" id="IPR026169">
    <property type="entry name" value="MIEAP"/>
</dbReference>
<feature type="compositionally biased region" description="Basic and acidic residues" evidence="1">
    <location>
        <begin position="21"/>
        <end position="35"/>
    </location>
</feature>
<keyword evidence="3" id="KW-1185">Reference proteome</keyword>
<evidence type="ECO:0000256" key="1">
    <source>
        <dbReference type="SAM" id="MobiDB-lite"/>
    </source>
</evidence>
<name>A0AAV7IA29_COTGL</name>
<dbReference type="GO" id="GO:0005741">
    <property type="term" value="C:mitochondrial outer membrane"/>
    <property type="evidence" value="ECO:0007669"/>
    <property type="project" value="InterPro"/>
</dbReference>
<organism evidence="2 3">
    <name type="scientific">Cotesia glomerata</name>
    <name type="common">Lepidopteran parasitic wasp</name>
    <name type="synonym">Apanteles glomeratus</name>
    <dbReference type="NCBI Taxonomy" id="32391"/>
    <lineage>
        <taxon>Eukaryota</taxon>
        <taxon>Metazoa</taxon>
        <taxon>Ecdysozoa</taxon>
        <taxon>Arthropoda</taxon>
        <taxon>Hexapoda</taxon>
        <taxon>Insecta</taxon>
        <taxon>Pterygota</taxon>
        <taxon>Neoptera</taxon>
        <taxon>Endopterygota</taxon>
        <taxon>Hymenoptera</taxon>
        <taxon>Apocrita</taxon>
        <taxon>Ichneumonoidea</taxon>
        <taxon>Braconidae</taxon>
        <taxon>Microgastrinae</taxon>
        <taxon>Cotesia</taxon>
    </lineage>
</organism>
<feature type="region of interest" description="Disordered" evidence="1">
    <location>
        <begin position="63"/>
        <end position="92"/>
    </location>
</feature>
<dbReference type="AlphaFoldDB" id="A0AAV7IA29"/>
<protein>
    <submittedName>
        <fullName evidence="2">Uncharacterized protein</fullName>
    </submittedName>
</protein>
<accession>A0AAV7IA29</accession>
<dbReference type="GO" id="GO:0035694">
    <property type="term" value="P:mitochondrial protein catabolic process"/>
    <property type="evidence" value="ECO:0007669"/>
    <property type="project" value="InterPro"/>
</dbReference>
<dbReference type="Proteomes" id="UP000826195">
    <property type="component" value="Unassembled WGS sequence"/>
</dbReference>
<dbReference type="PANTHER" id="PTHR21771:SF1">
    <property type="entry name" value="MITOCHONDRIA-EATING PROTEIN"/>
    <property type="match status" value="1"/>
</dbReference>
<comment type="caution">
    <text evidence="2">The sequence shown here is derived from an EMBL/GenBank/DDBJ whole genome shotgun (WGS) entry which is preliminary data.</text>
</comment>
<sequence>MPRLQGRARNIGRRTPNAQLVHDRRINRTDDEHSADNANLRDQVASTRANENSVQRTRRLRANAVRQREVRQQATDAHRERDPHGLKSSSHQRLLSLKYSEVQQRLIDNQSLLNTLEKASGRNLAELSAELAGRVEQDKEALRQWTSLRKFTGENSTKEPSLAARLLQFSRACGIVLELMRKAPIVNWSSELFLEEEKYEVTESSSAGYHTDDSCSPEPNCPYYMSLQSEYDNKAFTTRQLTDKYAGLYAQAHFQTLDALDALEPLKEAQDLKAKILFSVVVFEFIAALRASVNAKALGLLIGTFGKASEAFMDIMIGNWNSDKLKVLC</sequence>
<proteinExistence type="predicted"/>
<reference evidence="2 3" key="1">
    <citation type="journal article" date="2021" name="J. Hered.">
        <title>A chromosome-level genome assembly of the parasitoid wasp, Cotesia glomerata (Hymenoptera: Braconidae).</title>
        <authorList>
            <person name="Pinto B.J."/>
            <person name="Weis J.J."/>
            <person name="Gamble T."/>
            <person name="Ode P.J."/>
            <person name="Paul R."/>
            <person name="Zaspel J.M."/>
        </authorList>
    </citation>
    <scope>NUCLEOTIDE SEQUENCE [LARGE SCALE GENOMIC DNA]</scope>
    <source>
        <strain evidence="2">CgM1</strain>
    </source>
</reference>
<feature type="region of interest" description="Disordered" evidence="1">
    <location>
        <begin position="1"/>
        <end position="40"/>
    </location>
</feature>
<evidence type="ECO:0000313" key="2">
    <source>
        <dbReference type="EMBL" id="KAH0555406.1"/>
    </source>
</evidence>
<feature type="compositionally biased region" description="Basic and acidic residues" evidence="1">
    <location>
        <begin position="66"/>
        <end position="85"/>
    </location>
</feature>
<dbReference type="EMBL" id="JAHXZJ010001119">
    <property type="protein sequence ID" value="KAH0555406.1"/>
    <property type="molecule type" value="Genomic_DNA"/>
</dbReference>
<dbReference type="GO" id="GO:0035695">
    <property type="term" value="P:mitophagy by internal vacuole formation"/>
    <property type="evidence" value="ECO:0007669"/>
    <property type="project" value="TreeGrafter"/>
</dbReference>
<evidence type="ECO:0000313" key="3">
    <source>
        <dbReference type="Proteomes" id="UP000826195"/>
    </source>
</evidence>